<organism evidence="1 2">
    <name type="scientific">Profundicola chukchiensis</name>
    <dbReference type="NCBI Taxonomy" id="2961959"/>
    <lineage>
        <taxon>Bacteria</taxon>
        <taxon>Pseudomonadati</taxon>
        <taxon>Bacteroidota</taxon>
        <taxon>Flavobacteriia</taxon>
        <taxon>Flavobacteriales</taxon>
        <taxon>Weeksellaceae</taxon>
        <taxon>Profundicola</taxon>
    </lineage>
</organism>
<dbReference type="InterPro" id="IPR047690">
    <property type="entry name" value="IPExxxVDY_fam"/>
</dbReference>
<dbReference type="Proteomes" id="UP001152599">
    <property type="component" value="Unassembled WGS sequence"/>
</dbReference>
<comment type="caution">
    <text evidence="1">The sequence shown here is derived from an EMBL/GenBank/DDBJ whole genome shotgun (WGS) entry which is preliminary data.</text>
</comment>
<protein>
    <submittedName>
        <fullName evidence="1">IPExxxVDY family protein</fullName>
    </submittedName>
</protein>
<dbReference type="RefSeq" id="WP_304415731.1">
    <property type="nucleotide sequence ID" value="NZ_JANAIE010000001.1"/>
</dbReference>
<reference evidence="1" key="1">
    <citation type="submission" date="2022-07" db="EMBL/GenBank/DDBJ databases">
        <title>Description and genome-wide analysis of Profundicola chukchiensis gen. nov., sp. nov., marine bacteria isolated from bottom sediments of the Chukchi Sea.</title>
        <authorList>
            <person name="Romanenko L."/>
            <person name="Otstavnykh N."/>
            <person name="Kurilenko V."/>
            <person name="Eremeev V."/>
            <person name="Velansky P."/>
            <person name="Mikhailov V."/>
            <person name="Isaeva M."/>
        </authorList>
    </citation>
    <scope>NUCLEOTIDE SEQUENCE</scope>
    <source>
        <strain evidence="1">KMM 9713</strain>
    </source>
</reference>
<dbReference type="NCBIfam" id="NF033205">
    <property type="entry name" value="IPExxxVDY"/>
    <property type="match status" value="1"/>
</dbReference>
<gene>
    <name evidence="1" type="ORF">NMK71_11535</name>
</gene>
<sequence>MALQLWDDFEDEFTLFGISSNRLDEVKFIYSINKIFKVKFARIKDFDIYLDEQVFHYSLYSCALGSEQDPFYIIKNLSHPNQGKGNKDSLFPNMGSQRHILKKHKHFDYLLKIPYHLEAGELNPLPLEQAWFVSNYSQIIDLSNKEEKLFFI</sequence>
<keyword evidence="2" id="KW-1185">Reference proteome</keyword>
<accession>A0A9X4MZP5</accession>
<dbReference type="EMBL" id="JANCMU010000010">
    <property type="protein sequence ID" value="MDG4947044.1"/>
    <property type="molecule type" value="Genomic_DNA"/>
</dbReference>
<evidence type="ECO:0000313" key="2">
    <source>
        <dbReference type="Proteomes" id="UP001152599"/>
    </source>
</evidence>
<dbReference type="AlphaFoldDB" id="A0A9X4MZP5"/>
<proteinExistence type="predicted"/>
<evidence type="ECO:0000313" key="1">
    <source>
        <dbReference type="EMBL" id="MDG4947044.1"/>
    </source>
</evidence>
<name>A0A9X4MZP5_9FLAO</name>